<evidence type="ECO:0000256" key="4">
    <source>
        <dbReference type="ARBA" id="ARBA00022801"/>
    </source>
</evidence>
<dbReference type="CDD" id="cd00077">
    <property type="entry name" value="HDc"/>
    <property type="match status" value="1"/>
</dbReference>
<dbReference type="InterPro" id="IPR006674">
    <property type="entry name" value="HD_domain"/>
</dbReference>
<dbReference type="SUPFAM" id="SSF55021">
    <property type="entry name" value="ACT-like"/>
    <property type="match status" value="2"/>
</dbReference>
<dbReference type="InterPro" id="IPR045865">
    <property type="entry name" value="ACT-like_dom_sf"/>
</dbReference>
<dbReference type="InterPro" id="IPR002934">
    <property type="entry name" value="Polymerase_NTP_transf_dom"/>
</dbReference>
<keyword evidence="6 7" id="KW-0511">Multifunctional enzyme</keyword>
<keyword evidence="11" id="KW-1185">Reference proteome</keyword>
<dbReference type="GO" id="GO:0008081">
    <property type="term" value="F:phosphoric diester hydrolase activity"/>
    <property type="evidence" value="ECO:0007669"/>
    <property type="project" value="UniProtKB-UniRule"/>
</dbReference>
<dbReference type="SUPFAM" id="SSF109604">
    <property type="entry name" value="HD-domain/PDEase-like"/>
    <property type="match status" value="1"/>
</dbReference>
<dbReference type="PROSITE" id="PS51671">
    <property type="entry name" value="ACT"/>
    <property type="match status" value="2"/>
</dbReference>
<proteinExistence type="inferred from homology"/>
<evidence type="ECO:0000259" key="8">
    <source>
        <dbReference type="PROSITE" id="PS51671"/>
    </source>
</evidence>
<sequence>MPNIAPTVIDKTQYQTGRQTLLNQFVQHKHPTRAVRPLIRDLTALTDCCVQSAWGACFNHQSEDIRQAAALIAVGGYGRAELLPNSDIDLLILIKTDALSSEQRQQLSNAIEQWVSLLWDMGLTLSHSVRTIDEGIADALEDLSIQTSILEARYLAGDTKIHHTFYAAFKRHFDLPVFWREKIAEMRQRHAKFDDTPYSLEPNCKESPGGLRDIHLMMWLAKAAGIGQCWQDLHHNNWLTASQLRLLVRSENQLLAIRAHLHILSKRMENRVLFDLQTPLAHAFGLYETVGKRAGERLMQRYYLAARAIYQQFTLFIQKFELFLAPPSAQHIAHKIKGFPDFVEVDHVLDVVRNDAFIRKPHLLIDVFYVYGQVTGLTGFSPKLWDAILQARNLITPEFRRKPEHRAKFIRLLKMKNGITHAIRLMHQTGVLGRYIPPFRRIIGQMQHDLFHIYTVDQHILTVVRNLRRFTLQEHLHSHPLANQVMAEFNQPWLLYIAGLFHDIAKGRGGDHSDLGAIEVARFAKQHALTKKQTALVVLLVKEHLTMSNFAQKEDLSDVETIRRFAAKIKTIEHLQALYLLTVADIRGTSPKVWNAWKDKLLADLYQLTLRELSGQTQAPTNMLRERQEQALELLPSTLTTQAQNLWHRFDTEYFMHHDAETIAWHAEHIIPELTGTQTTIVASQPFNGAHSLHVMIYTADVPDLFARLCSFFQQRQLSIFDAQIYTSGYGTALDTFQVLLPDTHIADTQYVTQLNLDLKELLIKAPTLRVPNLGRLTARSRNFPIVPRVNLVATDKGEYVLKLAATDRHGVLYSIAYILKQMNIRLRSARIVTLGERLEDVFVLTSDELSNPSVAAQLEAELIRVCTIS</sequence>
<dbReference type="InterPro" id="IPR002912">
    <property type="entry name" value="ACT_dom"/>
</dbReference>
<evidence type="ECO:0000256" key="7">
    <source>
        <dbReference type="HAMAP-Rule" id="MF_00277"/>
    </source>
</evidence>
<dbReference type="SUPFAM" id="SSF81593">
    <property type="entry name" value="Nucleotidyltransferase substrate binding subunit/domain"/>
    <property type="match status" value="1"/>
</dbReference>
<dbReference type="NCBIfam" id="NF002837">
    <property type="entry name" value="PRK03059.1"/>
    <property type="match status" value="1"/>
</dbReference>
<feature type="domain" description="ACT" evidence="8">
    <location>
        <begin position="694"/>
        <end position="773"/>
    </location>
</feature>
<dbReference type="NCBIfam" id="TIGR01693">
    <property type="entry name" value="UTase_glnD"/>
    <property type="match status" value="1"/>
</dbReference>
<feature type="domain" description="ACT" evidence="8">
    <location>
        <begin position="801"/>
        <end position="870"/>
    </location>
</feature>
<comment type="catalytic activity">
    <reaction evidence="7">
        <text>[protein-PII]-L-tyrosine + UTP = [protein-PII]-uridylyl-L-tyrosine + diphosphate</text>
        <dbReference type="Rhea" id="RHEA:13673"/>
        <dbReference type="Rhea" id="RHEA-COMP:12147"/>
        <dbReference type="Rhea" id="RHEA-COMP:12148"/>
        <dbReference type="ChEBI" id="CHEBI:33019"/>
        <dbReference type="ChEBI" id="CHEBI:46398"/>
        <dbReference type="ChEBI" id="CHEBI:46858"/>
        <dbReference type="ChEBI" id="CHEBI:90602"/>
        <dbReference type="EC" id="2.7.7.59"/>
    </reaction>
</comment>
<comment type="activity regulation">
    <text evidence="7">Uridylyltransferase (UTase) activity is inhibited by glutamine, while glutamine activates uridylyl-removing (UR) activity.</text>
</comment>
<feature type="region of interest" description="Uridylyltransferase" evidence="7">
    <location>
        <begin position="1"/>
        <end position="335"/>
    </location>
</feature>
<comment type="similarity">
    <text evidence="7">Belongs to the GlnD family.</text>
</comment>
<dbReference type="Proteomes" id="UP000294480">
    <property type="component" value="Unassembled WGS sequence"/>
</dbReference>
<dbReference type="EC" id="3.1.4.-" evidence="7"/>
<dbReference type="InterPro" id="IPR043519">
    <property type="entry name" value="NT_sf"/>
</dbReference>
<keyword evidence="4 7" id="KW-0378">Hydrolase</keyword>
<dbReference type="Pfam" id="PF08335">
    <property type="entry name" value="GlnD_UR_UTase"/>
    <property type="match status" value="1"/>
</dbReference>
<keyword evidence="1 7" id="KW-0808">Transferase</keyword>
<comment type="cofactor">
    <cofactor evidence="7">
        <name>Mg(2+)</name>
        <dbReference type="ChEBI" id="CHEBI:18420"/>
    </cofactor>
</comment>
<protein>
    <recommendedName>
        <fullName evidence="7">Bifunctional uridylyltransferase/uridylyl-removing enzyme</fullName>
        <shortName evidence="7">UTase/UR</shortName>
    </recommendedName>
    <alternativeName>
        <fullName evidence="7">Bifunctional [protein-PII] modification enzyme</fullName>
    </alternativeName>
    <alternativeName>
        <fullName evidence="7">Bifunctional nitrogen sensor protein</fullName>
    </alternativeName>
    <domain>
        <recommendedName>
            <fullName evidence="7">[Protein-PII] uridylyltransferase</fullName>
            <shortName evidence="7">PII uridylyltransferase</shortName>
            <shortName evidence="7">UTase</shortName>
            <ecNumber evidence="7">2.7.7.59</ecNumber>
        </recommendedName>
    </domain>
    <domain>
        <recommendedName>
            <fullName evidence="7">[Protein-PII]-UMP uridylyl-removing enzyme</fullName>
            <shortName evidence="7">UR</shortName>
            <ecNumber evidence="7">3.1.4.-</ecNumber>
        </recommendedName>
    </domain>
</protein>
<gene>
    <name evidence="7" type="primary">glnD</name>
    <name evidence="10" type="ORF">DFR44_12016</name>
</gene>
<dbReference type="Pfam" id="PF01966">
    <property type="entry name" value="HD"/>
    <property type="match status" value="1"/>
</dbReference>
<dbReference type="CDD" id="cd05401">
    <property type="entry name" value="NT_GlnE_GlnD_like"/>
    <property type="match status" value="1"/>
</dbReference>
<accession>A0A4R6Y212</accession>
<organism evidence="10 11">
    <name type="scientific">Hydromonas duriensis</name>
    <dbReference type="NCBI Taxonomy" id="1527608"/>
    <lineage>
        <taxon>Bacteria</taxon>
        <taxon>Pseudomonadati</taxon>
        <taxon>Pseudomonadota</taxon>
        <taxon>Betaproteobacteria</taxon>
        <taxon>Burkholderiales</taxon>
        <taxon>Burkholderiaceae</taxon>
        <taxon>Hydromonas</taxon>
    </lineage>
</organism>
<evidence type="ECO:0000256" key="1">
    <source>
        <dbReference type="ARBA" id="ARBA00022679"/>
    </source>
</evidence>
<dbReference type="PANTHER" id="PTHR47320">
    <property type="entry name" value="BIFUNCTIONAL URIDYLYLTRANSFERASE/URIDYLYL-REMOVING ENZYME"/>
    <property type="match status" value="1"/>
</dbReference>
<dbReference type="InterPro" id="IPR013546">
    <property type="entry name" value="PII_UdlTrfase/GS_AdlTrfase"/>
</dbReference>
<reference evidence="10 11" key="1">
    <citation type="submission" date="2019-03" db="EMBL/GenBank/DDBJ databases">
        <title>Genomic Encyclopedia of Type Strains, Phase IV (KMG-IV): sequencing the most valuable type-strain genomes for metagenomic binning, comparative biology and taxonomic classification.</title>
        <authorList>
            <person name="Goeker M."/>
        </authorList>
    </citation>
    <scope>NUCLEOTIDE SEQUENCE [LARGE SCALE GENOMIC DNA]</scope>
    <source>
        <strain evidence="10 11">DSM 102852</strain>
    </source>
</reference>
<evidence type="ECO:0000256" key="2">
    <source>
        <dbReference type="ARBA" id="ARBA00022695"/>
    </source>
</evidence>
<evidence type="ECO:0000259" key="9">
    <source>
        <dbReference type="PROSITE" id="PS51831"/>
    </source>
</evidence>
<comment type="caution">
    <text evidence="10">The sequence shown here is derived from an EMBL/GenBank/DDBJ whole genome shotgun (WGS) entry which is preliminary data.</text>
</comment>
<evidence type="ECO:0000256" key="5">
    <source>
        <dbReference type="ARBA" id="ARBA00022842"/>
    </source>
</evidence>
<dbReference type="SUPFAM" id="SSF81301">
    <property type="entry name" value="Nucleotidyltransferase"/>
    <property type="match status" value="1"/>
</dbReference>
<comment type="domain">
    <text evidence="7">Has four distinct domains: an N-terminal nucleotidyltransferase (NT) domain responsible for UTase activity, a central HD domain that encodes UR activity, and two C-terminal ACT domains that seem to have a role in glutamine sensing.</text>
</comment>
<dbReference type="OrthoDB" id="9758038at2"/>
<keyword evidence="3" id="KW-0677">Repeat</keyword>
<dbReference type="CDD" id="cd04899">
    <property type="entry name" value="ACT_ACR-UUR-like_2"/>
    <property type="match status" value="1"/>
</dbReference>
<dbReference type="EC" id="2.7.7.59" evidence="7"/>
<dbReference type="EMBL" id="SNZE01000020">
    <property type="protein sequence ID" value="TDR30506.1"/>
    <property type="molecule type" value="Genomic_DNA"/>
</dbReference>
<comment type="caution">
    <text evidence="7">Lacks conserved residue(s) required for the propagation of feature annotation.</text>
</comment>
<dbReference type="PIRSF" id="PIRSF006288">
    <property type="entry name" value="PII_uridyltransf"/>
    <property type="match status" value="1"/>
</dbReference>
<evidence type="ECO:0000256" key="6">
    <source>
        <dbReference type="ARBA" id="ARBA00023268"/>
    </source>
</evidence>
<evidence type="ECO:0000313" key="10">
    <source>
        <dbReference type="EMBL" id="TDR30506.1"/>
    </source>
</evidence>
<dbReference type="SMART" id="SM00471">
    <property type="entry name" value="HDc"/>
    <property type="match status" value="1"/>
</dbReference>
<evidence type="ECO:0000256" key="3">
    <source>
        <dbReference type="ARBA" id="ARBA00022737"/>
    </source>
</evidence>
<keyword evidence="5 7" id="KW-0460">Magnesium</keyword>
<comment type="function">
    <text evidence="7">Modifies, by uridylylation and deuridylylation, the PII regulatory proteins (GlnB and homologs), in response to the nitrogen status of the cell that GlnD senses through the glutamine level. Under low glutamine levels, catalyzes the conversion of the PII proteins and UTP to PII-UMP and PPi, while under higher glutamine levels, GlnD hydrolyzes PII-UMP to PII and UMP (deuridylylation). Thus, controls uridylylation state and activity of the PII proteins, and plays an important role in the regulation of nitrogen metabolism.</text>
</comment>
<evidence type="ECO:0000313" key="11">
    <source>
        <dbReference type="Proteomes" id="UP000294480"/>
    </source>
</evidence>
<dbReference type="AlphaFoldDB" id="A0A4R6Y212"/>
<dbReference type="Gene3D" id="1.10.3090.10">
    <property type="entry name" value="cca-adding enzyme, domain 2"/>
    <property type="match status" value="1"/>
</dbReference>
<comment type="catalytic activity">
    <reaction evidence="7">
        <text>[protein-PII]-uridylyl-L-tyrosine + H2O = [protein-PII]-L-tyrosine + UMP + H(+)</text>
        <dbReference type="Rhea" id="RHEA:48600"/>
        <dbReference type="Rhea" id="RHEA-COMP:12147"/>
        <dbReference type="Rhea" id="RHEA-COMP:12148"/>
        <dbReference type="ChEBI" id="CHEBI:15377"/>
        <dbReference type="ChEBI" id="CHEBI:15378"/>
        <dbReference type="ChEBI" id="CHEBI:46858"/>
        <dbReference type="ChEBI" id="CHEBI:57865"/>
        <dbReference type="ChEBI" id="CHEBI:90602"/>
    </reaction>
</comment>
<dbReference type="RefSeq" id="WP_133621101.1">
    <property type="nucleotide sequence ID" value="NZ_SNZE01000020.1"/>
</dbReference>
<dbReference type="GO" id="GO:0008773">
    <property type="term" value="F:[protein-PII] uridylyltransferase activity"/>
    <property type="evidence" value="ECO:0007669"/>
    <property type="project" value="UniProtKB-UniRule"/>
</dbReference>
<dbReference type="PROSITE" id="PS51831">
    <property type="entry name" value="HD"/>
    <property type="match status" value="1"/>
</dbReference>
<feature type="domain" description="HD" evidence="9">
    <location>
        <begin position="456"/>
        <end position="578"/>
    </location>
</feature>
<dbReference type="Pfam" id="PF01909">
    <property type="entry name" value="NTP_transf_2"/>
    <property type="match status" value="1"/>
</dbReference>
<keyword evidence="2 7" id="KW-0548">Nucleotidyltransferase</keyword>
<dbReference type="GO" id="GO:0006808">
    <property type="term" value="P:regulation of nitrogen utilization"/>
    <property type="evidence" value="ECO:0007669"/>
    <property type="project" value="UniProtKB-UniRule"/>
</dbReference>
<dbReference type="PANTHER" id="PTHR47320:SF1">
    <property type="entry name" value="BIFUNCTIONAL URIDYLYLTRANSFERASE_URIDYLYL-REMOVING ENZYME"/>
    <property type="match status" value="1"/>
</dbReference>
<dbReference type="InterPro" id="IPR010043">
    <property type="entry name" value="UTase/UR"/>
</dbReference>
<dbReference type="CDD" id="cd04900">
    <property type="entry name" value="ACT_UUR-like_1"/>
    <property type="match status" value="1"/>
</dbReference>
<dbReference type="Gene3D" id="3.30.460.10">
    <property type="entry name" value="Beta Polymerase, domain 2"/>
    <property type="match status" value="1"/>
</dbReference>
<dbReference type="HAMAP" id="MF_00277">
    <property type="entry name" value="PII_uridylyl_transf"/>
    <property type="match status" value="1"/>
</dbReference>
<dbReference type="InterPro" id="IPR003607">
    <property type="entry name" value="HD/PDEase_dom"/>
</dbReference>
<name>A0A4R6Y212_9BURK</name>